<reference evidence="3" key="1">
    <citation type="journal article" date="2019" name="Int. J. Syst. Evol. Microbiol.">
        <title>The Global Catalogue of Microorganisms (GCM) 10K type strain sequencing project: providing services to taxonomists for standard genome sequencing and annotation.</title>
        <authorList>
            <consortium name="The Broad Institute Genomics Platform"/>
            <consortium name="The Broad Institute Genome Sequencing Center for Infectious Disease"/>
            <person name="Wu L."/>
            <person name="Ma J."/>
        </authorList>
    </citation>
    <scope>NUCLEOTIDE SEQUENCE [LARGE SCALE GENOMIC DNA]</scope>
    <source>
        <strain evidence="3">KCTC 42217</strain>
    </source>
</reference>
<gene>
    <name evidence="2" type="ORF">ACFSJU_12405</name>
</gene>
<evidence type="ECO:0000313" key="2">
    <source>
        <dbReference type="EMBL" id="MFD2163199.1"/>
    </source>
</evidence>
<feature type="compositionally biased region" description="Acidic residues" evidence="1">
    <location>
        <begin position="28"/>
        <end position="56"/>
    </location>
</feature>
<accession>A0ABW4ZMT4</accession>
<comment type="caution">
    <text evidence="2">The sequence shown here is derived from an EMBL/GenBank/DDBJ whole genome shotgun (WGS) entry which is preliminary data.</text>
</comment>
<evidence type="ECO:0000256" key="1">
    <source>
        <dbReference type="SAM" id="MobiDB-lite"/>
    </source>
</evidence>
<feature type="region of interest" description="Disordered" evidence="1">
    <location>
        <begin position="1"/>
        <end position="56"/>
    </location>
</feature>
<dbReference type="EMBL" id="JBHUHZ010000002">
    <property type="protein sequence ID" value="MFD2163199.1"/>
    <property type="molecule type" value="Genomic_DNA"/>
</dbReference>
<dbReference type="Proteomes" id="UP001597387">
    <property type="component" value="Unassembled WGS sequence"/>
</dbReference>
<protein>
    <submittedName>
        <fullName evidence="2">Uncharacterized protein</fullName>
    </submittedName>
</protein>
<feature type="compositionally biased region" description="Basic and acidic residues" evidence="1">
    <location>
        <begin position="1"/>
        <end position="27"/>
    </location>
</feature>
<organism evidence="2 3">
    <name type="scientific">Paradesertivirga mongoliensis</name>
    <dbReference type="NCBI Taxonomy" id="2100740"/>
    <lineage>
        <taxon>Bacteria</taxon>
        <taxon>Pseudomonadati</taxon>
        <taxon>Bacteroidota</taxon>
        <taxon>Sphingobacteriia</taxon>
        <taxon>Sphingobacteriales</taxon>
        <taxon>Sphingobacteriaceae</taxon>
        <taxon>Paradesertivirga</taxon>
    </lineage>
</organism>
<proteinExistence type="predicted"/>
<name>A0ABW4ZMT4_9SPHI</name>
<dbReference type="RefSeq" id="WP_255901259.1">
    <property type="nucleotide sequence ID" value="NZ_JAFMZO010000002.1"/>
</dbReference>
<keyword evidence="3" id="KW-1185">Reference proteome</keyword>
<sequence length="56" mass="6355">MKTPKKKFDTDSAKHSNDPIADKRPLADEDDDFDTSLDDLSGFEDLDSLDDDDDDY</sequence>
<evidence type="ECO:0000313" key="3">
    <source>
        <dbReference type="Proteomes" id="UP001597387"/>
    </source>
</evidence>